<evidence type="ECO:0000313" key="5">
    <source>
        <dbReference type="Proteomes" id="UP000760860"/>
    </source>
</evidence>
<dbReference type="VEuPathDB" id="FungiDB:PC110_g3197"/>
<dbReference type="PANTHER" id="PTHR11567:SF110">
    <property type="entry name" value="2-PHOSPHOXYLOSE PHOSPHATASE 1"/>
    <property type="match status" value="1"/>
</dbReference>
<evidence type="ECO:0000313" key="4">
    <source>
        <dbReference type="EMBL" id="KAG3228702.1"/>
    </source>
</evidence>
<gene>
    <name evidence="4" type="ORF">PC129_g794</name>
</gene>
<evidence type="ECO:0000256" key="2">
    <source>
        <dbReference type="ARBA" id="ARBA00022801"/>
    </source>
</evidence>
<evidence type="ECO:0000256" key="1">
    <source>
        <dbReference type="ARBA" id="ARBA00005375"/>
    </source>
</evidence>
<dbReference type="InterPro" id="IPR029033">
    <property type="entry name" value="His_PPase_superfam"/>
</dbReference>
<organism evidence="4 5">
    <name type="scientific">Phytophthora cactorum</name>
    <dbReference type="NCBI Taxonomy" id="29920"/>
    <lineage>
        <taxon>Eukaryota</taxon>
        <taxon>Sar</taxon>
        <taxon>Stramenopiles</taxon>
        <taxon>Oomycota</taxon>
        <taxon>Peronosporomycetes</taxon>
        <taxon>Peronosporales</taxon>
        <taxon>Peronosporaceae</taxon>
        <taxon>Phytophthora</taxon>
    </lineage>
</organism>
<dbReference type="InterPro" id="IPR000560">
    <property type="entry name" value="His_Pase_clade-2"/>
</dbReference>
<dbReference type="PROSITE" id="PS00616">
    <property type="entry name" value="HIS_ACID_PHOSPHAT_1"/>
    <property type="match status" value="1"/>
</dbReference>
<comment type="caution">
    <text evidence="4">The sequence shown here is derived from an EMBL/GenBank/DDBJ whole genome shotgun (WGS) entry which is preliminary data.</text>
</comment>
<dbReference type="Pfam" id="PF00328">
    <property type="entry name" value="His_Phos_2"/>
    <property type="match status" value="1"/>
</dbReference>
<comment type="similarity">
    <text evidence="1">Belongs to the histidine acid phosphatase family.</text>
</comment>
<dbReference type="GO" id="GO:0016791">
    <property type="term" value="F:phosphatase activity"/>
    <property type="evidence" value="ECO:0007669"/>
    <property type="project" value="TreeGrafter"/>
</dbReference>
<keyword evidence="3" id="KW-1133">Transmembrane helix</keyword>
<dbReference type="Gene3D" id="3.40.50.1240">
    <property type="entry name" value="Phosphoglycerate mutase-like"/>
    <property type="match status" value="1"/>
</dbReference>
<dbReference type="SUPFAM" id="SSF53254">
    <property type="entry name" value="Phosphoglycerate mutase-like"/>
    <property type="match status" value="1"/>
</dbReference>
<keyword evidence="2" id="KW-0378">Hydrolase</keyword>
<name>A0A8T1J0L0_9STRA</name>
<evidence type="ECO:0008006" key="6">
    <source>
        <dbReference type="Google" id="ProtNLM"/>
    </source>
</evidence>
<accession>A0A8T1J0L0</accession>
<protein>
    <recommendedName>
        <fullName evidence="6">Histidine phosphatase superfamily</fullName>
    </recommendedName>
</protein>
<dbReference type="AlphaFoldDB" id="A0A8T1J0L0"/>
<dbReference type="Proteomes" id="UP000760860">
    <property type="component" value="Unassembled WGS sequence"/>
</dbReference>
<keyword evidence="3" id="KW-0812">Transmembrane</keyword>
<dbReference type="PANTHER" id="PTHR11567">
    <property type="entry name" value="ACID PHOSPHATASE-RELATED"/>
    <property type="match status" value="1"/>
</dbReference>
<dbReference type="InterPro" id="IPR050645">
    <property type="entry name" value="Histidine_acid_phosphatase"/>
</dbReference>
<evidence type="ECO:0000256" key="3">
    <source>
        <dbReference type="SAM" id="Phobius"/>
    </source>
</evidence>
<keyword evidence="3" id="KW-0472">Membrane</keyword>
<sequence length="713" mass="78793">MDSAPPVTGPADLIAPTFYPSKVSCQNRQLVANATLTAPLARKACMARHLAVVPERSTSSSRCHHELKPARVGGASSWGYCSSLTLMVRAAGVVELLKDYPVRCLGVINKTLLPSIHSTHGQMPLSVVDNNTTVDHANRPSTAMYTSDSGLRQVIVLSRHGVRGPYGLGTESPSEDLLKQYVLNPNFDLPLSANAWGTSETEDPAEIVSPKLTKHGFHVVKQMGAYFRDHLYEEFLNAACEETFAYADNNQRDNLTAVAFLSGLYPLCKELVPITKETQLLFEQGQDPTADCPVCSKAVYEGITGSNDTSFVLQEIREEVAEVNDLLQCCAASVCSIDDEPANSDLIESSATCDLFGIPTQWNGAFYLPWKDTLSNADYFSEWLLLQSLNNMSLPSQLSFEKILSLAKIHETHMDLITNEVNSANFGATLLAHLTASFEQNIMQKPLPVAKGEGPHLLQGPENRLLYYAAHDINLLYVRNLLRLQWYTKGWRPHQPVPGGMLVFELHATPTKGNKQTSPTTSEYRNLKSAGRVSWDVEEAVDNEDTNRFYVKLYFVAASPEQIRNGDELSPENRPDRVQVTIPSCSEEIDVGDGATDVRCPFSTFKKLIGKTLKHVCVAETLRPFVDSLTHEKVTNNSTPTATIKMDQVRDVEVSKVDTGKPSPEAAAAFEVSLWTVFGVLILGFIVLLIRHAVKRHTERQKYGSIPMQMNNH</sequence>
<dbReference type="EMBL" id="RCMV01000011">
    <property type="protein sequence ID" value="KAG3228702.1"/>
    <property type="molecule type" value="Genomic_DNA"/>
</dbReference>
<reference evidence="4" key="1">
    <citation type="submission" date="2018-05" db="EMBL/GenBank/DDBJ databases">
        <title>Effector identification in a new, highly contiguous assembly of the strawberry crown rot pathogen Phytophthora cactorum.</title>
        <authorList>
            <person name="Armitage A.D."/>
            <person name="Nellist C.F."/>
            <person name="Bates H."/>
            <person name="Vickerstaff R.J."/>
            <person name="Harrison R.J."/>
        </authorList>
    </citation>
    <scope>NUCLEOTIDE SEQUENCE</scope>
    <source>
        <strain evidence="4">P421</strain>
    </source>
</reference>
<feature type="transmembrane region" description="Helical" evidence="3">
    <location>
        <begin position="672"/>
        <end position="690"/>
    </location>
</feature>
<proteinExistence type="inferred from homology"/>
<dbReference type="InterPro" id="IPR033379">
    <property type="entry name" value="Acid_Pase_AS"/>
</dbReference>